<accession>A0ABR0HBU3</accession>
<dbReference type="InterPro" id="IPR019819">
    <property type="entry name" value="Carboxylesterase_B_CS"/>
</dbReference>
<evidence type="ECO:0000256" key="4">
    <source>
        <dbReference type="RuleBase" id="RU361235"/>
    </source>
</evidence>
<comment type="similarity">
    <text evidence="1 4">Belongs to the type-B carboxylesterase/lipase family.</text>
</comment>
<evidence type="ECO:0000256" key="3">
    <source>
        <dbReference type="ARBA" id="ARBA00022801"/>
    </source>
</evidence>
<gene>
    <name evidence="6" type="ORF">QC763_401010</name>
</gene>
<dbReference type="InterPro" id="IPR029058">
    <property type="entry name" value="AB_hydrolase_fold"/>
</dbReference>
<keyword evidence="7" id="KW-1185">Reference proteome</keyword>
<dbReference type="PROSITE" id="PS01173">
    <property type="entry name" value="LIPASE_GDXG_HIS"/>
    <property type="match status" value="1"/>
</dbReference>
<name>A0ABR0HBU3_9PEZI</name>
<evidence type="ECO:0000256" key="2">
    <source>
        <dbReference type="ARBA" id="ARBA00010515"/>
    </source>
</evidence>
<dbReference type="SUPFAM" id="SSF53474">
    <property type="entry name" value="alpha/beta-Hydrolases"/>
    <property type="match status" value="1"/>
</dbReference>
<feature type="domain" description="Carboxylesterase type B" evidence="5">
    <location>
        <begin position="48"/>
        <end position="516"/>
    </location>
</feature>
<dbReference type="InterPro" id="IPR002018">
    <property type="entry name" value="CarbesteraseB"/>
</dbReference>
<dbReference type="InterPro" id="IPR019826">
    <property type="entry name" value="Carboxylesterase_B_AS"/>
</dbReference>
<dbReference type="PROSITE" id="PS00941">
    <property type="entry name" value="CARBOXYLESTERASE_B_2"/>
    <property type="match status" value="1"/>
</dbReference>
<dbReference type="GeneID" id="87932062"/>
<dbReference type="PROSITE" id="PS00122">
    <property type="entry name" value="CARBOXYLESTERASE_B_1"/>
    <property type="match status" value="1"/>
</dbReference>
<dbReference type="Pfam" id="PF00135">
    <property type="entry name" value="COesterase"/>
    <property type="match status" value="1"/>
</dbReference>
<comment type="caution">
    <text evidence="6">The sequence shown here is derived from an EMBL/GenBank/DDBJ whole genome shotgun (WGS) entry which is preliminary data.</text>
</comment>
<dbReference type="RefSeq" id="XP_062765299.1">
    <property type="nucleotide sequence ID" value="XM_062911719.1"/>
</dbReference>
<evidence type="ECO:0000256" key="1">
    <source>
        <dbReference type="ARBA" id="ARBA00005964"/>
    </source>
</evidence>
<dbReference type="InterPro" id="IPR050309">
    <property type="entry name" value="Type-B_Carboxylest/Lipase"/>
</dbReference>
<dbReference type="InterPro" id="IPR002168">
    <property type="entry name" value="Lipase_GDXG_HIS_AS"/>
</dbReference>
<protein>
    <recommendedName>
        <fullName evidence="4">Carboxylic ester hydrolase</fullName>
        <ecNumber evidence="4">3.1.1.-</ecNumber>
    </recommendedName>
</protein>
<evidence type="ECO:0000313" key="6">
    <source>
        <dbReference type="EMBL" id="KAK4665333.1"/>
    </source>
</evidence>
<dbReference type="Proteomes" id="UP001326199">
    <property type="component" value="Unassembled WGS sequence"/>
</dbReference>
<dbReference type="Gene3D" id="3.40.50.1820">
    <property type="entry name" value="alpha/beta hydrolase"/>
    <property type="match status" value="1"/>
</dbReference>
<evidence type="ECO:0000313" key="7">
    <source>
        <dbReference type="Proteomes" id="UP001326199"/>
    </source>
</evidence>
<dbReference type="EC" id="3.1.1.-" evidence="4"/>
<keyword evidence="3 4" id="KW-0378">Hydrolase</keyword>
<comment type="similarity">
    <text evidence="2">Belongs to the 'GDXG' lipolytic enzyme family.</text>
</comment>
<proteinExistence type="inferred from homology"/>
<evidence type="ECO:0000259" key="5">
    <source>
        <dbReference type="Pfam" id="PF00135"/>
    </source>
</evidence>
<dbReference type="PANTHER" id="PTHR11559">
    <property type="entry name" value="CARBOXYLESTERASE"/>
    <property type="match status" value="1"/>
</dbReference>
<organism evidence="6 7">
    <name type="scientific">Podospora pseudopauciseta</name>
    <dbReference type="NCBI Taxonomy" id="2093780"/>
    <lineage>
        <taxon>Eukaryota</taxon>
        <taxon>Fungi</taxon>
        <taxon>Dikarya</taxon>
        <taxon>Ascomycota</taxon>
        <taxon>Pezizomycotina</taxon>
        <taxon>Sordariomycetes</taxon>
        <taxon>Sordariomycetidae</taxon>
        <taxon>Sordariales</taxon>
        <taxon>Podosporaceae</taxon>
        <taxon>Podospora</taxon>
    </lineage>
</organism>
<sequence length="584" mass="63364">MLVHFGYHSATAFTPRFNRMKSSTILAWWALTAGQGVIAARVKLHVPIVDLDYAVYEGYHNSTFNTNVFRGIRFAAPPKRWQLPDAPEVDRASVTKAVNNPPRCPQSGAAPGPAAVNFTQDVLGDEDCLFLNVFAPVRAKKLPVLVWIHGGGYGLGSAASFDFSHMAQTVNNGFVSVVIQYRLGAFGFLSSAELVENGGVPNAALHDQRFALQWVQKYIDRFGGDPDQVTISGGSAGGGSVMLLAMANNGTEGNSLFRRGIASSPYLPTQPNFDDGLPTEHYRQLARRTNCLNATSVFSCLRNADTLLLQNASSATSYSARFNQWAFIPVTDNKLIFSSPTEQLPTGKVNGEAFLAGSNSNEGYYFTPQNITSQSTFLSFVTLNYPFLSPENISSILSLYTPSPLPADTPLFETDGLNPPFATEMSAVGKGWQQAANNLYAETTFVCTAYWLVEAYGEKGWQYQFSPPGAGFHGSDNGPLLQDSKIGRSGTVMDEEFRRGFQGVWGRFVTRGVPTLDGQGEGAVAEAVREGVWKAGGRDSLLNLNVTVAEGGRERVNTWAVVDGEGWEGGRGGRCRFWKGVGFR</sequence>
<dbReference type="EMBL" id="JAFFHB010000005">
    <property type="protein sequence ID" value="KAK4665333.1"/>
    <property type="molecule type" value="Genomic_DNA"/>
</dbReference>
<reference evidence="6 7" key="1">
    <citation type="journal article" date="2023" name="bioRxiv">
        <title>High-quality genome assemblies of four members of thePodospora anserinaspecies complex.</title>
        <authorList>
            <person name="Ament-Velasquez S.L."/>
            <person name="Vogan A.A."/>
            <person name="Wallerman O."/>
            <person name="Hartmann F."/>
            <person name="Gautier V."/>
            <person name="Silar P."/>
            <person name="Giraud T."/>
            <person name="Johannesson H."/>
        </authorList>
    </citation>
    <scope>NUCLEOTIDE SEQUENCE [LARGE SCALE GENOMIC DNA]</scope>
    <source>
        <strain evidence="6 7">CBS 411.78</strain>
    </source>
</reference>